<dbReference type="OrthoDB" id="252872at2"/>
<dbReference type="EMBL" id="VDFR01000132">
    <property type="protein sequence ID" value="TNC36585.1"/>
    <property type="molecule type" value="Genomic_DNA"/>
</dbReference>
<comment type="caution">
    <text evidence="1">The sequence shown here is derived from an EMBL/GenBank/DDBJ whole genome shotgun (WGS) entry which is preliminary data.</text>
</comment>
<dbReference type="InterPro" id="IPR016084">
    <property type="entry name" value="Haem_Oase-like_multi-hlx"/>
</dbReference>
<organism evidence="1 3">
    <name type="scientific">Mumia zhuanghuii</name>
    <dbReference type="NCBI Taxonomy" id="2585211"/>
    <lineage>
        <taxon>Bacteria</taxon>
        <taxon>Bacillati</taxon>
        <taxon>Actinomycetota</taxon>
        <taxon>Actinomycetes</taxon>
        <taxon>Propionibacteriales</taxon>
        <taxon>Nocardioidaceae</taxon>
        <taxon>Mumia</taxon>
    </lineage>
</organism>
<dbReference type="AlphaFoldDB" id="A0A5C4MCQ2"/>
<reference evidence="1 3" key="1">
    <citation type="submission" date="2019-05" db="EMBL/GenBank/DDBJ databases">
        <title>Mumia sp. nov., isolated from the intestinal contents of plateau pika (Ochotona curzoniae) in the Qinghai-Tibet plateau of China.</title>
        <authorList>
            <person name="Tian Z."/>
        </authorList>
    </citation>
    <scope>NUCLEOTIDE SEQUENCE [LARGE SCALE GENOMIC DNA]</scope>
    <source>
        <strain evidence="3">527</strain>
        <strain evidence="1">Z527</strain>
    </source>
</reference>
<dbReference type="SMART" id="SM01236">
    <property type="entry name" value="Haem_oxygenase_2"/>
    <property type="match status" value="1"/>
</dbReference>
<accession>A0A5C4MCQ2</accession>
<dbReference type="EMBL" id="VDFR01000057">
    <property type="protein sequence ID" value="TNC46362.1"/>
    <property type="molecule type" value="Genomic_DNA"/>
</dbReference>
<evidence type="ECO:0000313" key="1">
    <source>
        <dbReference type="EMBL" id="TNC36585.1"/>
    </source>
</evidence>
<dbReference type="RefSeq" id="WP_139105999.1">
    <property type="nucleotide sequence ID" value="NZ_VDFR01000057.1"/>
</dbReference>
<proteinExistence type="predicted"/>
<evidence type="ECO:0000313" key="3">
    <source>
        <dbReference type="Proteomes" id="UP000306740"/>
    </source>
</evidence>
<gene>
    <name evidence="2" type="ORF">FHE65_13115</name>
    <name evidence="1" type="ORF">FHE65_25800</name>
</gene>
<dbReference type="Gene3D" id="1.20.910.10">
    <property type="entry name" value="Heme oxygenase-like"/>
    <property type="match status" value="1"/>
</dbReference>
<evidence type="ECO:0000313" key="2">
    <source>
        <dbReference type="EMBL" id="TNC46362.1"/>
    </source>
</evidence>
<dbReference type="Pfam" id="PF14518">
    <property type="entry name" value="Haem_oxygenas_2"/>
    <property type="match status" value="1"/>
</dbReference>
<sequence length="343" mass="37690">MLLPAPRGPLSERLAHLLRRDQDGESAQLVREAAEADDDPDPLSDLDHQLSLWILNELSFRGFEDVDDRWEFAPEVAGLRAILEAPFEKALREVCADWLARAQSYEGDVAEQIFALTEDFDEGPDLSRHVRRDATVDQVRDFLRERSIYHLKESDPHTFVIPRLSGPAKAHLVELQYDEYGGGRTGHLHHELFAGTLRAAGLDDAYGAYLGEVGAETLAASNAMALFCLHRRLRGAAMGHLAAFEATSSIPCRRIAAGLRRVGFGDEAAHYYDEHVEADAVHEQLAAREICGTMVSSGDVDRSEVLFGAVACLVLDARQSEVLMSRWETTSARGESLAAGAGA</sequence>
<dbReference type="SUPFAM" id="SSF48613">
    <property type="entry name" value="Heme oxygenase-like"/>
    <property type="match status" value="1"/>
</dbReference>
<protein>
    <submittedName>
        <fullName evidence="1">Iron-containing redox enzyme family protein</fullName>
    </submittedName>
</protein>
<name>A0A5C4MCQ2_9ACTN</name>
<dbReference type="Proteomes" id="UP000306740">
    <property type="component" value="Unassembled WGS sequence"/>
</dbReference>